<reference evidence="6" key="3">
    <citation type="journal article" date="2019" name="Int. J. Syst. Evol. Microbiol.">
        <title>The Global Catalogue of Microorganisms (GCM) 10K type strain sequencing project: providing services to taxonomists for standard genome sequencing and annotation.</title>
        <authorList>
            <consortium name="The Broad Institute Genomics Platform"/>
            <consortium name="The Broad Institute Genome Sequencing Center for Infectious Disease"/>
            <person name="Wu L."/>
            <person name="Ma J."/>
        </authorList>
    </citation>
    <scope>NUCLEOTIDE SEQUENCE [LARGE SCALE GENOMIC DNA]</scope>
    <source>
        <strain evidence="6">CGMCC 1.11013</strain>
    </source>
</reference>
<dbReference type="Gene3D" id="3.40.50.620">
    <property type="entry name" value="HUPs"/>
    <property type="match status" value="1"/>
</dbReference>
<dbReference type="CDD" id="cd00293">
    <property type="entry name" value="USP-like"/>
    <property type="match status" value="1"/>
</dbReference>
<organism evidence="4 5">
    <name type="scientific">Caballeronia grimmiae</name>
    <dbReference type="NCBI Taxonomy" id="1071679"/>
    <lineage>
        <taxon>Bacteria</taxon>
        <taxon>Pseudomonadati</taxon>
        <taxon>Pseudomonadota</taxon>
        <taxon>Betaproteobacteria</taxon>
        <taxon>Burkholderiales</taxon>
        <taxon>Burkholderiaceae</taxon>
        <taxon>Caballeronia</taxon>
    </lineage>
</organism>
<dbReference type="AlphaFoldDB" id="A0A069NL22"/>
<evidence type="ECO:0000256" key="1">
    <source>
        <dbReference type="ARBA" id="ARBA00008791"/>
    </source>
</evidence>
<dbReference type="Pfam" id="PF00582">
    <property type="entry name" value="Usp"/>
    <property type="match status" value="1"/>
</dbReference>
<dbReference type="Proteomes" id="UP000597138">
    <property type="component" value="Unassembled WGS sequence"/>
</dbReference>
<proteinExistence type="inferred from homology"/>
<dbReference type="eggNOG" id="ENOG50316Z5">
    <property type="taxonomic scope" value="Bacteria"/>
</dbReference>
<dbReference type="EMBL" id="BMEG01000004">
    <property type="protein sequence ID" value="GGD70565.1"/>
    <property type="molecule type" value="Genomic_DNA"/>
</dbReference>
<evidence type="ECO:0000313" key="3">
    <source>
        <dbReference type="EMBL" id="GGD70565.1"/>
    </source>
</evidence>
<dbReference type="Proteomes" id="UP000027439">
    <property type="component" value="Unassembled WGS sequence"/>
</dbReference>
<keyword evidence="6" id="KW-1185">Reference proteome</keyword>
<protein>
    <submittedName>
        <fullName evidence="4">Universal stress protein UspA</fullName>
    </submittedName>
</protein>
<sequence length="172" mass="18279">MYKHILVAVGTSLSQSALSTAIARARECDARLTALHVVDRTPWWAVVTGDCNVRDTAALIDDHARALTRYSLRQIESAGIDGAGVSVTLPPGLTVGEAIAKAANEAGADLIVLGGETDSGWGRGRERLRDVVCTQTRCDVLIAAHRARDAHADIEHETRDARAMEAASAARV</sequence>
<comment type="caution">
    <text evidence="4">The sequence shown here is derived from an EMBL/GenBank/DDBJ whole genome shotgun (WGS) entry which is preliminary data.</text>
</comment>
<evidence type="ECO:0000313" key="4">
    <source>
        <dbReference type="EMBL" id="KDR29110.1"/>
    </source>
</evidence>
<evidence type="ECO:0000313" key="5">
    <source>
        <dbReference type="Proteomes" id="UP000027439"/>
    </source>
</evidence>
<dbReference type="PANTHER" id="PTHR46268">
    <property type="entry name" value="STRESS RESPONSE PROTEIN NHAX"/>
    <property type="match status" value="1"/>
</dbReference>
<dbReference type="SUPFAM" id="SSF52402">
    <property type="entry name" value="Adenine nucleotide alpha hydrolases-like"/>
    <property type="match status" value="1"/>
</dbReference>
<dbReference type="STRING" id="1071679.BG57_18415"/>
<feature type="domain" description="UspA" evidence="2">
    <location>
        <begin position="1"/>
        <end position="123"/>
    </location>
</feature>
<dbReference type="InterPro" id="IPR014729">
    <property type="entry name" value="Rossmann-like_a/b/a_fold"/>
</dbReference>
<dbReference type="RefSeq" id="WP_035968738.1">
    <property type="nucleotide sequence ID" value="NZ_BMEG01000004.1"/>
</dbReference>
<name>A0A069NL22_9BURK</name>
<dbReference type="PANTHER" id="PTHR46268:SF15">
    <property type="entry name" value="UNIVERSAL STRESS PROTEIN HP_0031"/>
    <property type="match status" value="1"/>
</dbReference>
<reference evidence="4 5" key="2">
    <citation type="submission" date="2014-03" db="EMBL/GenBank/DDBJ databases">
        <title>Draft Genome Sequences of Four Burkholderia Strains.</title>
        <authorList>
            <person name="Liu X.Y."/>
            <person name="Li C.X."/>
            <person name="Xu J.H."/>
        </authorList>
    </citation>
    <scope>NUCLEOTIDE SEQUENCE [LARGE SCALE GENOMIC DNA]</scope>
    <source>
        <strain evidence="4 5">R27</strain>
    </source>
</reference>
<reference evidence="3" key="1">
    <citation type="journal article" date="2014" name="Int. J. Syst. Evol. Microbiol.">
        <title>Complete genome of a new Firmicutes species belonging to the dominant human colonic microbiota ('Ruminococcus bicirculans') reveals two chromosomes and a selective capacity to utilize plant glucans.</title>
        <authorList>
            <consortium name="NISC Comparative Sequencing Program"/>
            <person name="Wegmann U."/>
            <person name="Louis P."/>
            <person name="Goesmann A."/>
            <person name="Henrissat B."/>
            <person name="Duncan S.H."/>
            <person name="Flint H.J."/>
        </authorList>
    </citation>
    <scope>NUCLEOTIDE SEQUENCE</scope>
    <source>
        <strain evidence="3">CGMCC 1.11013</strain>
    </source>
</reference>
<gene>
    <name evidence="4" type="ORF">BG57_18415</name>
    <name evidence="3" type="ORF">GCM10010985_26300</name>
</gene>
<dbReference type="OrthoDB" id="9129243at2"/>
<accession>A0A069NL22</accession>
<reference evidence="3" key="4">
    <citation type="submission" date="2024-05" db="EMBL/GenBank/DDBJ databases">
        <authorList>
            <person name="Sun Q."/>
            <person name="Zhou Y."/>
        </authorList>
    </citation>
    <scope>NUCLEOTIDE SEQUENCE</scope>
    <source>
        <strain evidence="3">CGMCC 1.11013</strain>
    </source>
</reference>
<evidence type="ECO:0000259" key="2">
    <source>
        <dbReference type="Pfam" id="PF00582"/>
    </source>
</evidence>
<dbReference type="EMBL" id="JFHE01000032">
    <property type="protein sequence ID" value="KDR29110.1"/>
    <property type="molecule type" value="Genomic_DNA"/>
</dbReference>
<dbReference type="InterPro" id="IPR006016">
    <property type="entry name" value="UspA"/>
</dbReference>
<comment type="similarity">
    <text evidence="1">Belongs to the universal stress protein A family.</text>
</comment>
<evidence type="ECO:0000313" key="6">
    <source>
        <dbReference type="Proteomes" id="UP000597138"/>
    </source>
</evidence>